<keyword evidence="3" id="KW-1185">Reference proteome</keyword>
<evidence type="ECO:0000256" key="1">
    <source>
        <dbReference type="SAM" id="MobiDB-lite"/>
    </source>
</evidence>
<reference evidence="2 3" key="1">
    <citation type="journal article" date="2014" name="Curr. Biol.">
        <title>The genome of the clonal raider ant Cerapachys biroi.</title>
        <authorList>
            <person name="Oxley P.R."/>
            <person name="Ji L."/>
            <person name="Fetter-Pruneda I."/>
            <person name="McKenzie S.K."/>
            <person name="Li C."/>
            <person name="Hu H."/>
            <person name="Zhang G."/>
            <person name="Kronauer D.J."/>
        </authorList>
    </citation>
    <scope>NUCLEOTIDE SEQUENCE [LARGE SCALE GENOMIC DNA]</scope>
</reference>
<sequence>MQTCSSAITSHVFFCAPGKAADRNEKLFKDPGRRRNPSAQRNAQAHAHREDDRTPKEQNHVINIP</sequence>
<dbReference type="EMBL" id="KK107242">
    <property type="protein sequence ID" value="EZA54527.1"/>
    <property type="molecule type" value="Genomic_DNA"/>
</dbReference>
<evidence type="ECO:0000313" key="2">
    <source>
        <dbReference type="EMBL" id="EZA54527.1"/>
    </source>
</evidence>
<evidence type="ECO:0000313" key="3">
    <source>
        <dbReference type="Proteomes" id="UP000053097"/>
    </source>
</evidence>
<name>A0A026WEN2_OOCBI</name>
<dbReference type="Proteomes" id="UP000053097">
    <property type="component" value="Unassembled WGS sequence"/>
</dbReference>
<organism evidence="2 3">
    <name type="scientific">Ooceraea biroi</name>
    <name type="common">Clonal raider ant</name>
    <name type="synonym">Cerapachys biroi</name>
    <dbReference type="NCBI Taxonomy" id="2015173"/>
    <lineage>
        <taxon>Eukaryota</taxon>
        <taxon>Metazoa</taxon>
        <taxon>Ecdysozoa</taxon>
        <taxon>Arthropoda</taxon>
        <taxon>Hexapoda</taxon>
        <taxon>Insecta</taxon>
        <taxon>Pterygota</taxon>
        <taxon>Neoptera</taxon>
        <taxon>Endopterygota</taxon>
        <taxon>Hymenoptera</taxon>
        <taxon>Apocrita</taxon>
        <taxon>Aculeata</taxon>
        <taxon>Formicoidea</taxon>
        <taxon>Formicidae</taxon>
        <taxon>Dorylinae</taxon>
        <taxon>Ooceraea</taxon>
    </lineage>
</organism>
<dbReference type="AlphaFoldDB" id="A0A026WEN2"/>
<feature type="region of interest" description="Disordered" evidence="1">
    <location>
        <begin position="27"/>
        <end position="65"/>
    </location>
</feature>
<protein>
    <submittedName>
        <fullName evidence="2">Uncharacterized protein</fullName>
    </submittedName>
</protein>
<feature type="compositionally biased region" description="Basic and acidic residues" evidence="1">
    <location>
        <begin position="47"/>
        <end position="59"/>
    </location>
</feature>
<gene>
    <name evidence="2" type="ORF">X777_05506</name>
</gene>
<accession>A0A026WEN2</accession>
<proteinExistence type="predicted"/>